<name>A0ABW3KSZ9_9FLAO</name>
<dbReference type="EMBL" id="JBHTKM010000063">
    <property type="protein sequence ID" value="MFD1016176.1"/>
    <property type="molecule type" value="Genomic_DNA"/>
</dbReference>
<organism evidence="1 2">
    <name type="scientific">Winogradskyella rapida</name>
    <dbReference type="NCBI Taxonomy" id="549701"/>
    <lineage>
        <taxon>Bacteria</taxon>
        <taxon>Pseudomonadati</taxon>
        <taxon>Bacteroidota</taxon>
        <taxon>Flavobacteriia</taxon>
        <taxon>Flavobacteriales</taxon>
        <taxon>Flavobacteriaceae</taxon>
        <taxon>Winogradskyella</taxon>
    </lineage>
</organism>
<dbReference type="PROSITE" id="PS51257">
    <property type="entry name" value="PROKAR_LIPOPROTEIN"/>
    <property type="match status" value="1"/>
</dbReference>
<keyword evidence="2" id="KW-1185">Reference proteome</keyword>
<dbReference type="Proteomes" id="UP001597086">
    <property type="component" value="Unassembled WGS sequence"/>
</dbReference>
<accession>A0ABW3KSZ9</accession>
<reference evidence="2" key="1">
    <citation type="journal article" date="2019" name="Int. J. Syst. Evol. Microbiol.">
        <title>The Global Catalogue of Microorganisms (GCM) 10K type strain sequencing project: providing services to taxonomists for standard genome sequencing and annotation.</title>
        <authorList>
            <consortium name="The Broad Institute Genomics Platform"/>
            <consortium name="The Broad Institute Genome Sequencing Center for Infectious Disease"/>
            <person name="Wu L."/>
            <person name="Ma J."/>
        </authorList>
    </citation>
    <scope>NUCLEOTIDE SEQUENCE [LARGE SCALE GENOMIC DNA]</scope>
    <source>
        <strain evidence="2">CCUG 56098</strain>
    </source>
</reference>
<evidence type="ECO:0000313" key="1">
    <source>
        <dbReference type="EMBL" id="MFD1016176.1"/>
    </source>
</evidence>
<dbReference type="RefSeq" id="WP_386116697.1">
    <property type="nucleotide sequence ID" value="NZ_JBHTKM010000063.1"/>
</dbReference>
<comment type="caution">
    <text evidence="1">The sequence shown here is derived from an EMBL/GenBank/DDBJ whole genome shotgun (WGS) entry which is preliminary data.</text>
</comment>
<protein>
    <submittedName>
        <fullName evidence="1">Uncharacterized protein</fullName>
    </submittedName>
</protein>
<sequence length="135" mass="15867">MKYTALLTLLILVLSCKTEKDQDFFEITLSDNAVVGIAPDSIQIEELKQAYGEDDFYTVMDDILWYNGQSLEVIDRLNINYIHTNKRRVKIITPIASIKIDNDTSQVKWRYIYFNGKEILEKDVFEIIDLQKFYD</sequence>
<evidence type="ECO:0000313" key="2">
    <source>
        <dbReference type="Proteomes" id="UP001597086"/>
    </source>
</evidence>
<gene>
    <name evidence="1" type="ORF">ACFQ13_09620</name>
</gene>
<proteinExistence type="predicted"/>